<evidence type="ECO:0000256" key="1">
    <source>
        <dbReference type="ARBA" id="ARBA00012417"/>
    </source>
</evidence>
<accession>A0A1H5SCX3</accession>
<evidence type="ECO:0000259" key="9">
    <source>
        <dbReference type="Pfam" id="PF06144"/>
    </source>
</evidence>
<dbReference type="Gene3D" id="1.10.8.60">
    <property type="match status" value="1"/>
</dbReference>
<comment type="catalytic activity">
    <reaction evidence="8">
        <text>DNA(n) + a 2'-deoxyribonucleoside 5'-triphosphate = DNA(n+1) + diphosphate</text>
        <dbReference type="Rhea" id="RHEA:22508"/>
        <dbReference type="Rhea" id="RHEA-COMP:17339"/>
        <dbReference type="Rhea" id="RHEA-COMP:17340"/>
        <dbReference type="ChEBI" id="CHEBI:33019"/>
        <dbReference type="ChEBI" id="CHEBI:61560"/>
        <dbReference type="ChEBI" id="CHEBI:173112"/>
        <dbReference type="EC" id="2.7.7.7"/>
    </reaction>
</comment>
<dbReference type="PANTHER" id="PTHR34388">
    <property type="entry name" value="DNA POLYMERASE III SUBUNIT DELTA"/>
    <property type="match status" value="1"/>
</dbReference>
<evidence type="ECO:0000256" key="6">
    <source>
        <dbReference type="ARBA" id="ARBA00022932"/>
    </source>
</evidence>
<name>A0A1H5SCX3_9RHOO</name>
<proteinExistence type="inferred from homology"/>
<feature type="domain" description="DNA polymerase III subunit delta C-terminal" evidence="10">
    <location>
        <begin position="218"/>
        <end position="333"/>
    </location>
</feature>
<evidence type="ECO:0000313" key="11">
    <source>
        <dbReference type="EMBL" id="APR04858.1"/>
    </source>
</evidence>
<evidence type="ECO:0000313" key="12">
    <source>
        <dbReference type="Proteomes" id="UP000185739"/>
    </source>
</evidence>
<dbReference type="Gene3D" id="3.40.50.300">
    <property type="entry name" value="P-loop containing nucleotide triphosphate hydrolases"/>
    <property type="match status" value="1"/>
</dbReference>
<dbReference type="Pfam" id="PF14840">
    <property type="entry name" value="DNA_pol3_delt_C"/>
    <property type="match status" value="1"/>
</dbReference>
<keyword evidence="12" id="KW-1185">Reference proteome</keyword>
<protein>
    <recommendedName>
        <fullName evidence="2">DNA polymerase III subunit delta</fullName>
        <ecNumber evidence="1">2.7.7.7</ecNumber>
    </recommendedName>
</protein>
<dbReference type="OrthoDB" id="9770982at2"/>
<dbReference type="GO" id="GO:0003887">
    <property type="term" value="F:DNA-directed DNA polymerase activity"/>
    <property type="evidence" value="ECO:0007669"/>
    <property type="project" value="UniProtKB-KW"/>
</dbReference>
<keyword evidence="3 11" id="KW-0808">Transferase</keyword>
<dbReference type="STRING" id="96773.Tchl_2012"/>
<evidence type="ECO:0000259" key="10">
    <source>
        <dbReference type="Pfam" id="PF14840"/>
    </source>
</evidence>
<evidence type="ECO:0000256" key="7">
    <source>
        <dbReference type="ARBA" id="ARBA00034754"/>
    </source>
</evidence>
<dbReference type="EMBL" id="CP018839">
    <property type="protein sequence ID" value="APR04858.1"/>
    <property type="molecule type" value="Genomic_DNA"/>
</dbReference>
<evidence type="ECO:0000256" key="2">
    <source>
        <dbReference type="ARBA" id="ARBA00017703"/>
    </source>
</evidence>
<sequence length="336" mass="36747">MNLRPDQLAAQLERPLAALWMVHGNEPLLVLEAADAIRAAARRQGYAERETLVVGQGFKWDALALAAGNLSLFGDAKLIDLRIPTGKPGRDGGEALQRYVAALPAQTLTLLSLPEIDWQTRKTGWFKAVSEAATCIELNAPERERLPQWIGQRLALQKQSATPEALAFIAEHVEGNLLAAHQEILKLGLLHPEGALSLEQVQDAVLNVARYDIDKLRQAVVEGDPVRCARLLEGLRGEGAAPPLVLWALANEARTLAALRAGQDAGQPLPALFKAERIFEPRRQQAVGRALARLTQGGLRAALMHAARIDRVIKGLAPGDIWDEFLQLSLRLARRR</sequence>
<dbReference type="SUPFAM" id="SSF48019">
    <property type="entry name" value="post-AAA+ oligomerization domain-like"/>
    <property type="match status" value="1"/>
</dbReference>
<dbReference type="InterPro" id="IPR008921">
    <property type="entry name" value="DNA_pol3_clamp-load_cplx_C"/>
</dbReference>
<dbReference type="GO" id="GO:0009360">
    <property type="term" value="C:DNA polymerase III complex"/>
    <property type="evidence" value="ECO:0007669"/>
    <property type="project" value="InterPro"/>
</dbReference>
<dbReference type="InterPro" id="IPR027417">
    <property type="entry name" value="P-loop_NTPase"/>
</dbReference>
<comment type="similarity">
    <text evidence="7">Belongs to the DNA polymerase HolA subunit family.</text>
</comment>
<keyword evidence="4 11" id="KW-0548">Nucleotidyltransferase</keyword>
<dbReference type="Proteomes" id="UP000185739">
    <property type="component" value="Chromosome"/>
</dbReference>
<dbReference type="InterPro" id="IPR010372">
    <property type="entry name" value="DNA_pol3_delta_N"/>
</dbReference>
<dbReference type="KEGG" id="tcl:Tchl_2012"/>
<dbReference type="GO" id="GO:0003677">
    <property type="term" value="F:DNA binding"/>
    <property type="evidence" value="ECO:0007669"/>
    <property type="project" value="InterPro"/>
</dbReference>
<keyword evidence="5" id="KW-0235">DNA replication</keyword>
<dbReference type="Pfam" id="PF06144">
    <property type="entry name" value="DNA_pol3_delta"/>
    <property type="match status" value="1"/>
</dbReference>
<dbReference type="InterPro" id="IPR032780">
    <property type="entry name" value="DNA_pol3_delt_C"/>
</dbReference>
<dbReference type="NCBIfam" id="TIGR01128">
    <property type="entry name" value="holA"/>
    <property type="match status" value="1"/>
</dbReference>
<dbReference type="GO" id="GO:0006261">
    <property type="term" value="P:DNA-templated DNA replication"/>
    <property type="evidence" value="ECO:0007669"/>
    <property type="project" value="TreeGrafter"/>
</dbReference>
<dbReference type="AlphaFoldDB" id="A0A1H5SCX3"/>
<evidence type="ECO:0000256" key="5">
    <source>
        <dbReference type="ARBA" id="ARBA00022705"/>
    </source>
</evidence>
<feature type="domain" description="DNA polymerase III delta N-terminal" evidence="9">
    <location>
        <begin position="22"/>
        <end position="137"/>
    </location>
</feature>
<dbReference type="EC" id="2.7.7.7" evidence="1"/>
<evidence type="ECO:0000256" key="4">
    <source>
        <dbReference type="ARBA" id="ARBA00022695"/>
    </source>
</evidence>
<keyword evidence="6" id="KW-0239">DNA-directed DNA polymerase</keyword>
<gene>
    <name evidence="11" type="ORF">Tchl_2012</name>
</gene>
<organism evidence="11 12">
    <name type="scientific">Thauera chlorobenzoica</name>
    <dbReference type="NCBI Taxonomy" id="96773"/>
    <lineage>
        <taxon>Bacteria</taxon>
        <taxon>Pseudomonadati</taxon>
        <taxon>Pseudomonadota</taxon>
        <taxon>Betaproteobacteria</taxon>
        <taxon>Rhodocyclales</taxon>
        <taxon>Zoogloeaceae</taxon>
        <taxon>Thauera</taxon>
    </lineage>
</organism>
<evidence type="ECO:0000256" key="3">
    <source>
        <dbReference type="ARBA" id="ARBA00022679"/>
    </source>
</evidence>
<dbReference type="RefSeq" id="WP_075148284.1">
    <property type="nucleotide sequence ID" value="NZ_CP018839.1"/>
</dbReference>
<reference evidence="11 12" key="1">
    <citation type="submission" date="2016-12" db="EMBL/GenBank/DDBJ databases">
        <title>Complete genome sequence of Thauera chlorobenzoica, a Betaproteobacterium degrading haloaromatics anaerobically to CO2 and halides.</title>
        <authorList>
            <person name="Goris T."/>
            <person name="Mergelsberg M."/>
            <person name="Boll M."/>
        </authorList>
    </citation>
    <scope>NUCLEOTIDE SEQUENCE [LARGE SCALE GENOMIC DNA]</scope>
    <source>
        <strain evidence="11 12">3CB1</strain>
    </source>
</reference>
<dbReference type="InterPro" id="IPR005790">
    <property type="entry name" value="DNA_polIII_delta"/>
</dbReference>
<evidence type="ECO:0000256" key="8">
    <source>
        <dbReference type="ARBA" id="ARBA00049244"/>
    </source>
</evidence>
<dbReference type="Gene3D" id="1.20.272.10">
    <property type="match status" value="1"/>
</dbReference>
<dbReference type="CDD" id="cd18138">
    <property type="entry name" value="HLD_clamp_pol_III_delta"/>
    <property type="match status" value="1"/>
</dbReference>
<dbReference type="PANTHER" id="PTHR34388:SF1">
    <property type="entry name" value="DNA POLYMERASE III SUBUNIT DELTA"/>
    <property type="match status" value="1"/>
</dbReference>
<dbReference type="SUPFAM" id="SSF52540">
    <property type="entry name" value="P-loop containing nucleoside triphosphate hydrolases"/>
    <property type="match status" value="1"/>
</dbReference>